<dbReference type="EMBL" id="NHYD01002450">
    <property type="protein sequence ID" value="PPQ86638.1"/>
    <property type="molecule type" value="Genomic_DNA"/>
</dbReference>
<evidence type="ECO:0000256" key="2">
    <source>
        <dbReference type="ARBA" id="ARBA00023008"/>
    </source>
</evidence>
<feature type="signal peptide" evidence="3">
    <location>
        <begin position="1"/>
        <end position="25"/>
    </location>
</feature>
<dbReference type="SUPFAM" id="SSF48056">
    <property type="entry name" value="Di-copper centre-containing domain"/>
    <property type="match status" value="1"/>
</dbReference>
<accession>A0A409X771</accession>
<reference evidence="6 7" key="1">
    <citation type="journal article" date="2018" name="Evol. Lett.">
        <title>Horizontal gene cluster transfer increased hallucinogenic mushroom diversity.</title>
        <authorList>
            <person name="Reynolds H.T."/>
            <person name="Vijayakumar V."/>
            <person name="Gluck-Thaler E."/>
            <person name="Korotkin H.B."/>
            <person name="Matheny P.B."/>
            <person name="Slot J.C."/>
        </authorList>
    </citation>
    <scope>NUCLEOTIDE SEQUENCE [LARGE SCALE GENOMIC DNA]</scope>
    <source>
        <strain evidence="6 7">2631</strain>
    </source>
</reference>
<dbReference type="Pfam" id="PF00264">
    <property type="entry name" value="Tyrosinase"/>
    <property type="match status" value="1"/>
</dbReference>
<keyword evidence="2" id="KW-0186">Copper</keyword>
<keyword evidence="7" id="KW-1185">Reference proteome</keyword>
<sequence length="355" mass="39071">MAYLPLSRTFQALVLLSTLLASVVATPAKSGCRNPIVRKEWRTLGRGQQKQYLDAVQCILKKPAITPKSVSPGAVGRFDDFVTTHILQTFSIHYVGHFLPWHRYFTAIYEKALREECGYTGAQPYWDWNLDVPPKGNFVDSPVWNPVYGFGGNGPFVEVPADSPFGVVPGRTGGGCVADGPFKNMTVTMGPNDALNGNPRCLTRDFSPYFAGRYLGANVTKLTMSAKDFGSFDRVVEGGPSFDASGLHGGGHYGVGGNLGIMGDLYNSPADPVFYLHHANLDRVWWSWQKKDLSRRLVDISGPIEIMDYDNVKAGNVTLSFPLHLGVNAPNVTIEDVMDIRGGALCYEYDRVYNF</sequence>
<comment type="caution">
    <text evidence="6">The sequence shown here is derived from an EMBL/GenBank/DDBJ whole genome shotgun (WGS) entry which is preliminary data.</text>
</comment>
<organism evidence="6 7">
    <name type="scientific">Psilocybe cyanescens</name>
    <dbReference type="NCBI Taxonomy" id="93625"/>
    <lineage>
        <taxon>Eukaryota</taxon>
        <taxon>Fungi</taxon>
        <taxon>Dikarya</taxon>
        <taxon>Basidiomycota</taxon>
        <taxon>Agaricomycotina</taxon>
        <taxon>Agaricomycetes</taxon>
        <taxon>Agaricomycetidae</taxon>
        <taxon>Agaricales</taxon>
        <taxon>Agaricineae</taxon>
        <taxon>Strophariaceae</taxon>
        <taxon>Psilocybe</taxon>
    </lineage>
</organism>
<dbReference type="InterPro" id="IPR002227">
    <property type="entry name" value="Tyrosinase_Cu-bd"/>
</dbReference>
<evidence type="ECO:0000256" key="1">
    <source>
        <dbReference type="ARBA" id="ARBA00022723"/>
    </source>
</evidence>
<dbReference type="STRING" id="93625.A0A409X771"/>
<dbReference type="PANTHER" id="PTHR11474:SF126">
    <property type="entry name" value="TYROSINASE-LIKE PROTEIN TYR-1-RELATED"/>
    <property type="match status" value="1"/>
</dbReference>
<name>A0A409X771_PSICY</name>
<dbReference type="PRINTS" id="PR00092">
    <property type="entry name" value="TYROSINASE"/>
</dbReference>
<dbReference type="GO" id="GO:0016491">
    <property type="term" value="F:oxidoreductase activity"/>
    <property type="evidence" value="ECO:0007669"/>
    <property type="project" value="InterPro"/>
</dbReference>
<dbReference type="PANTHER" id="PTHR11474">
    <property type="entry name" value="TYROSINASE FAMILY MEMBER"/>
    <property type="match status" value="1"/>
</dbReference>
<feature type="domain" description="Tyrosinase copper-binding" evidence="5">
    <location>
        <begin position="271"/>
        <end position="282"/>
    </location>
</feature>
<dbReference type="InterPro" id="IPR050316">
    <property type="entry name" value="Tyrosinase/Hemocyanin"/>
</dbReference>
<dbReference type="PROSITE" id="PS00497">
    <property type="entry name" value="TYROSINASE_1"/>
    <property type="match status" value="1"/>
</dbReference>
<proteinExistence type="predicted"/>
<keyword evidence="3" id="KW-0732">Signal</keyword>
<evidence type="ECO:0000313" key="6">
    <source>
        <dbReference type="EMBL" id="PPQ86638.1"/>
    </source>
</evidence>
<dbReference type="Gene3D" id="1.10.1280.10">
    <property type="entry name" value="Di-copper center containing domain from catechol oxidase"/>
    <property type="match status" value="1"/>
</dbReference>
<dbReference type="GO" id="GO:0046872">
    <property type="term" value="F:metal ion binding"/>
    <property type="evidence" value="ECO:0007669"/>
    <property type="project" value="UniProtKB-KW"/>
</dbReference>
<dbReference type="InterPro" id="IPR008922">
    <property type="entry name" value="Di-copper_centre_dom_sf"/>
</dbReference>
<dbReference type="AlphaFoldDB" id="A0A409X771"/>
<dbReference type="PROSITE" id="PS00498">
    <property type="entry name" value="TYROSINASE_2"/>
    <property type="match status" value="1"/>
</dbReference>
<evidence type="ECO:0000259" key="5">
    <source>
        <dbReference type="PROSITE" id="PS00498"/>
    </source>
</evidence>
<feature type="domain" description="Tyrosinase copper-binding" evidence="4">
    <location>
        <begin position="93"/>
        <end position="110"/>
    </location>
</feature>
<dbReference type="InParanoid" id="A0A409X771"/>
<dbReference type="OrthoDB" id="6132182at2759"/>
<gene>
    <name evidence="6" type="ORF">CVT25_006822</name>
</gene>
<evidence type="ECO:0000259" key="4">
    <source>
        <dbReference type="PROSITE" id="PS00497"/>
    </source>
</evidence>
<evidence type="ECO:0000313" key="7">
    <source>
        <dbReference type="Proteomes" id="UP000283269"/>
    </source>
</evidence>
<evidence type="ECO:0000256" key="3">
    <source>
        <dbReference type="SAM" id="SignalP"/>
    </source>
</evidence>
<feature type="chain" id="PRO_5019464480" description="Tyrosinase copper-binding domain-containing protein" evidence="3">
    <location>
        <begin position="26"/>
        <end position="355"/>
    </location>
</feature>
<protein>
    <recommendedName>
        <fullName evidence="4 5">Tyrosinase copper-binding domain-containing protein</fullName>
    </recommendedName>
</protein>
<dbReference type="Proteomes" id="UP000283269">
    <property type="component" value="Unassembled WGS sequence"/>
</dbReference>
<keyword evidence="1" id="KW-0479">Metal-binding</keyword>